<comment type="function">
    <text evidence="4">Exhibits S-adenosyl-L-methionine-dependent methyltransferase activity.</text>
</comment>
<sequence length="293" mass="33701">MSKRIESKVSITALGTCLMRATSYYEKDPCYKSEDFIASMIIPSYLNAMAKYNISRSVLKKALFKVPGIYEYIISRTRFIDEIFNSLAENVDQVLIFGAGFDSRAMRFRNQLKNARVFELDAQVTQQAKINRFVKRKIDFPMNLKFISIDFTKDSLVEKLDKAGFGKNSRCLFLLEGLTYYLDQESIDNTLNLISDYSSKDSVLVFDYASASIVRQEEINGDTKIKKHYQTLAKAGERPGFMLEGEIQDFLAKYKFGLIEEVDSAQLAEKYFCKEDFEPVAQKFRIVKAKKKV</sequence>
<accession>A0ABZ3IHT4</accession>
<dbReference type="Pfam" id="PF04072">
    <property type="entry name" value="LCM"/>
    <property type="match status" value="1"/>
</dbReference>
<keyword evidence="4" id="KW-0949">S-adenosyl-L-methionine</keyword>
<dbReference type="EC" id="2.1.1.-" evidence="4"/>
<evidence type="ECO:0000313" key="6">
    <source>
        <dbReference type="Proteomes" id="UP000216752"/>
    </source>
</evidence>
<dbReference type="RefSeq" id="WP_094605919.1">
    <property type="nucleotide sequence ID" value="NZ_CP155573.1"/>
</dbReference>
<proteinExistence type="inferred from homology"/>
<comment type="similarity">
    <text evidence="1 4">Belongs to the UPF0677 family.</text>
</comment>
<keyword evidence="6" id="KW-1185">Reference proteome</keyword>
<keyword evidence="2 4" id="KW-0489">Methyltransferase</keyword>
<evidence type="ECO:0000256" key="4">
    <source>
        <dbReference type="RuleBase" id="RU362030"/>
    </source>
</evidence>
<keyword evidence="3" id="KW-0808">Transferase</keyword>
<dbReference type="Gene3D" id="3.40.50.150">
    <property type="entry name" value="Vaccinia Virus protein VP39"/>
    <property type="match status" value="1"/>
</dbReference>
<evidence type="ECO:0000256" key="2">
    <source>
        <dbReference type="ARBA" id="ARBA00022603"/>
    </source>
</evidence>
<evidence type="ECO:0000256" key="3">
    <source>
        <dbReference type="ARBA" id="ARBA00022679"/>
    </source>
</evidence>
<dbReference type="Proteomes" id="UP000216752">
    <property type="component" value="Chromosome"/>
</dbReference>
<dbReference type="InterPro" id="IPR029063">
    <property type="entry name" value="SAM-dependent_MTases_sf"/>
</dbReference>
<dbReference type="InterPro" id="IPR011610">
    <property type="entry name" value="SAM_mthyl_Trfase_ML2640-like"/>
</dbReference>
<name>A0ABZ3IHT4_9FIRM</name>
<evidence type="ECO:0000313" key="5">
    <source>
        <dbReference type="EMBL" id="XFO65242.1"/>
    </source>
</evidence>
<dbReference type="EMBL" id="CP155573">
    <property type="protein sequence ID" value="XFO65242.1"/>
    <property type="molecule type" value="Genomic_DNA"/>
</dbReference>
<dbReference type="InterPro" id="IPR007213">
    <property type="entry name" value="Ppm1/Ppm2/Tcmp"/>
</dbReference>
<protein>
    <recommendedName>
        <fullName evidence="4">S-adenosyl-L-methionine-dependent methyltransferase</fullName>
        <ecNumber evidence="4">2.1.1.-</ecNumber>
    </recommendedName>
</protein>
<dbReference type="SUPFAM" id="SSF53335">
    <property type="entry name" value="S-adenosyl-L-methionine-dependent methyltransferases"/>
    <property type="match status" value="1"/>
</dbReference>
<dbReference type="PANTHER" id="PTHR43619:SF2">
    <property type="entry name" value="S-ADENOSYL-L-METHIONINE-DEPENDENT METHYLTRANSFERASES SUPERFAMILY PROTEIN"/>
    <property type="match status" value="1"/>
</dbReference>
<gene>
    <name evidence="5" type="ORF">SPSIL_013510</name>
</gene>
<organism evidence="5 6">
    <name type="scientific">Sporomusa silvacetica DSM 10669</name>
    <dbReference type="NCBI Taxonomy" id="1123289"/>
    <lineage>
        <taxon>Bacteria</taxon>
        <taxon>Bacillati</taxon>
        <taxon>Bacillota</taxon>
        <taxon>Negativicutes</taxon>
        <taxon>Selenomonadales</taxon>
        <taxon>Sporomusaceae</taxon>
        <taxon>Sporomusa</taxon>
    </lineage>
</organism>
<dbReference type="PANTHER" id="PTHR43619">
    <property type="entry name" value="S-ADENOSYL-L-METHIONINE-DEPENDENT METHYLTRANSFERASE YKTD-RELATED"/>
    <property type="match status" value="1"/>
</dbReference>
<reference evidence="5" key="1">
    <citation type="submission" date="2024-05" db="EMBL/GenBank/DDBJ databases">
        <title>Isolation and characterization of Sporomusa carbonis sp. nov., a carboxydotrophic hydrogenogen in the genus of Sporomusa isolated from a charcoal burning pile.</title>
        <authorList>
            <person name="Boeer T."/>
            <person name="Rosenbaum F."/>
            <person name="Eysell L."/>
            <person name="Mueller V."/>
            <person name="Daniel R."/>
            <person name="Poehlein A."/>
        </authorList>
    </citation>
    <scope>NUCLEOTIDE SEQUENCE [LARGE SCALE GENOMIC DNA]</scope>
    <source>
        <strain evidence="5">DSM 10669</strain>
    </source>
</reference>
<dbReference type="NCBIfam" id="TIGR00027">
    <property type="entry name" value="mthyl_TIGR00027"/>
    <property type="match status" value="1"/>
</dbReference>
<evidence type="ECO:0000256" key="1">
    <source>
        <dbReference type="ARBA" id="ARBA00008138"/>
    </source>
</evidence>